<proteinExistence type="predicted"/>
<dbReference type="EMBL" id="KZ110616">
    <property type="protein sequence ID" value="OSX56158.1"/>
    <property type="molecule type" value="Genomic_DNA"/>
</dbReference>
<dbReference type="GeneID" id="36322971"/>
<evidence type="ECO:0000313" key="2">
    <source>
        <dbReference type="Proteomes" id="UP000194127"/>
    </source>
</evidence>
<sequence length="94" mass="9431">LDIDSRSAITVSELRAAHDVPFGAAPSSMDVTLGGGVGLREMALLMMGSAGPGGLCSELAGQKLGLSAAHSRQVCGILPVTGNGKRVLLSDEPS</sequence>
<feature type="non-terminal residue" evidence="1">
    <location>
        <position position="1"/>
    </location>
</feature>
<organism evidence="1 2">
    <name type="scientific">Postia placenta MAD-698-R-SB12</name>
    <dbReference type="NCBI Taxonomy" id="670580"/>
    <lineage>
        <taxon>Eukaryota</taxon>
        <taxon>Fungi</taxon>
        <taxon>Dikarya</taxon>
        <taxon>Basidiomycota</taxon>
        <taxon>Agaricomycotina</taxon>
        <taxon>Agaricomycetes</taxon>
        <taxon>Polyporales</taxon>
        <taxon>Adustoporiaceae</taxon>
        <taxon>Rhodonia</taxon>
    </lineage>
</organism>
<evidence type="ECO:0000313" key="1">
    <source>
        <dbReference type="EMBL" id="OSX56158.1"/>
    </source>
</evidence>
<reference evidence="1 2" key="1">
    <citation type="submission" date="2017-04" db="EMBL/GenBank/DDBJ databases">
        <title>Genome Sequence of the Model Brown-Rot Fungus Postia placenta SB12.</title>
        <authorList>
            <consortium name="DOE Joint Genome Institute"/>
            <person name="Gaskell J."/>
            <person name="Kersten P."/>
            <person name="Larrondo L.F."/>
            <person name="Canessa P."/>
            <person name="Martinez D."/>
            <person name="Hibbett D."/>
            <person name="Schmoll M."/>
            <person name="Kubicek C.P."/>
            <person name="Martinez A.T."/>
            <person name="Yadav J."/>
            <person name="Master E."/>
            <person name="Magnuson J.K."/>
            <person name="James T."/>
            <person name="Yaver D."/>
            <person name="Berka R."/>
            <person name="Labutti K."/>
            <person name="Lipzen A."/>
            <person name="Aerts A."/>
            <person name="Barry K."/>
            <person name="Henrissat B."/>
            <person name="Blanchette R."/>
            <person name="Grigoriev I."/>
            <person name="Cullen D."/>
        </authorList>
    </citation>
    <scope>NUCLEOTIDE SEQUENCE [LARGE SCALE GENOMIC DNA]</scope>
    <source>
        <strain evidence="1 2">MAD-698-R-SB12</strain>
    </source>
</reference>
<name>A0A1X6MIJ6_9APHY</name>
<keyword evidence="2" id="KW-1185">Reference proteome</keyword>
<dbReference type="Proteomes" id="UP000194127">
    <property type="component" value="Unassembled WGS sequence"/>
</dbReference>
<protein>
    <submittedName>
        <fullName evidence="1">Uncharacterized protein</fullName>
    </submittedName>
</protein>
<gene>
    <name evidence="1" type="ORF">POSPLADRAFT_1042040</name>
</gene>
<dbReference type="AlphaFoldDB" id="A0A1X6MIJ6"/>
<dbReference type="RefSeq" id="XP_024332952.1">
    <property type="nucleotide sequence ID" value="XM_024478021.1"/>
</dbReference>
<accession>A0A1X6MIJ6</accession>